<organism evidence="1 2">
    <name type="scientific">Geodermatophilus siccatus</name>
    <dbReference type="NCBI Taxonomy" id="1137991"/>
    <lineage>
        <taxon>Bacteria</taxon>
        <taxon>Bacillati</taxon>
        <taxon>Actinomycetota</taxon>
        <taxon>Actinomycetes</taxon>
        <taxon>Geodermatophilales</taxon>
        <taxon>Geodermatophilaceae</taxon>
        <taxon>Geodermatophilus</taxon>
    </lineage>
</organism>
<evidence type="ECO:0000313" key="1">
    <source>
        <dbReference type="EMBL" id="SDM41899.1"/>
    </source>
</evidence>
<dbReference type="Proteomes" id="UP000198680">
    <property type="component" value="Unassembled WGS sequence"/>
</dbReference>
<accession>A0A1G9T2G6</accession>
<dbReference type="AlphaFoldDB" id="A0A1G9T2G6"/>
<evidence type="ECO:0000313" key="2">
    <source>
        <dbReference type="Proteomes" id="UP000198680"/>
    </source>
</evidence>
<dbReference type="RefSeq" id="WP_139177089.1">
    <property type="nucleotide sequence ID" value="NZ_FNHE01000005.1"/>
</dbReference>
<reference evidence="2" key="1">
    <citation type="submission" date="2016-10" db="EMBL/GenBank/DDBJ databases">
        <authorList>
            <person name="Varghese N."/>
            <person name="Submissions S."/>
        </authorList>
    </citation>
    <scope>NUCLEOTIDE SEQUENCE [LARGE SCALE GENOMIC DNA]</scope>
    <source>
        <strain evidence="2">DSM 45419</strain>
    </source>
</reference>
<dbReference type="EMBL" id="FNHE01000005">
    <property type="protein sequence ID" value="SDM41899.1"/>
    <property type="molecule type" value="Genomic_DNA"/>
</dbReference>
<name>A0A1G9T2G6_9ACTN</name>
<dbReference type="OrthoDB" id="4380893at2"/>
<sequence length="419" mass="44728">MAPHKESDKVVVPLPSSNLRGLDDLLTGVDSDGDSRVVVSRLLSELAGVPSMTVEAAEWHGDTSAFHAMNISPASEIGRAISGIVASAKKSSATGTLYRMVVPSDLAAGVASGALRPMQAAAGVGLRSPIVDGGGNVRGHAGFVPVGLNRGAVLSSVGISVALAAVTAILEYQARKDELARFDRIEEALRLIKREQEDETIAELKASWQLLKEAAAVVVGGQPLGSPNGVDAAAFHARKAFEKTVRKASRLVAIGKVIEAEPTPDALGRELRKLGLEPRQVQPELELVFSALQLERARILLVAEQSTRRDSQGQSVDKIMALLRRSLADVLEVESQLQGLADRLDTVQLKMPDGILSGWWSNGRTEHALFHQYLLHVVTNDIRRALAPASEKPLAVDIVYAQDGTMTLLDPSWAKGPRS</sequence>
<gene>
    <name evidence="1" type="ORF">SAMN05660642_02467</name>
</gene>
<keyword evidence="2" id="KW-1185">Reference proteome</keyword>
<protein>
    <submittedName>
        <fullName evidence="1">Uncharacterized protein</fullName>
    </submittedName>
</protein>
<proteinExistence type="predicted"/>
<dbReference type="STRING" id="1137991.SAMN05660642_02467"/>